<name>A0A543IWT2_9ACTN</name>
<dbReference type="EMBL" id="VFPQ01000001">
    <property type="protein sequence ID" value="TQM75033.1"/>
    <property type="molecule type" value="Genomic_DNA"/>
</dbReference>
<dbReference type="OrthoDB" id="3538780at2"/>
<keyword evidence="2" id="KW-1185">Reference proteome</keyword>
<evidence type="ECO:0000313" key="1">
    <source>
        <dbReference type="EMBL" id="TQM75033.1"/>
    </source>
</evidence>
<sequence length="147" mass="16227">MGKCLALLLGCVTVLLCGCAGHDEEGLHRAFRECIVKDRKESARLDEIIGPLLTAKERSTFYEGSDCDSNPEGGAYAAYNLDPDTPPRDIVDRFHAAGWVDVPNGKPPCTDTCVMSLGKEVDGRRIELQVNDYHDGRTRVLEAWFVD</sequence>
<evidence type="ECO:0000313" key="2">
    <source>
        <dbReference type="Proteomes" id="UP000319213"/>
    </source>
</evidence>
<proteinExistence type="predicted"/>
<dbReference type="RefSeq" id="WP_142259111.1">
    <property type="nucleotide sequence ID" value="NZ_BMPV01000007.1"/>
</dbReference>
<protein>
    <recommendedName>
        <fullName evidence="3">Lipoprotein</fullName>
    </recommendedName>
</protein>
<dbReference type="PROSITE" id="PS51257">
    <property type="entry name" value="PROKAR_LIPOPROTEIN"/>
    <property type="match status" value="1"/>
</dbReference>
<dbReference type="Proteomes" id="UP000319213">
    <property type="component" value="Unassembled WGS sequence"/>
</dbReference>
<organism evidence="1 2">
    <name type="scientific">Thermopolyspora flexuosa</name>
    <dbReference type="NCBI Taxonomy" id="103836"/>
    <lineage>
        <taxon>Bacteria</taxon>
        <taxon>Bacillati</taxon>
        <taxon>Actinomycetota</taxon>
        <taxon>Actinomycetes</taxon>
        <taxon>Streptosporangiales</taxon>
        <taxon>Streptosporangiaceae</taxon>
        <taxon>Thermopolyspora</taxon>
    </lineage>
</organism>
<accession>A0A543IWT2</accession>
<dbReference type="AlphaFoldDB" id="A0A543IWT2"/>
<comment type="caution">
    <text evidence="1">The sequence shown here is derived from an EMBL/GenBank/DDBJ whole genome shotgun (WGS) entry which is preliminary data.</text>
</comment>
<evidence type="ECO:0008006" key="3">
    <source>
        <dbReference type="Google" id="ProtNLM"/>
    </source>
</evidence>
<gene>
    <name evidence="1" type="ORF">FHX40_1726</name>
</gene>
<reference evidence="1 2" key="1">
    <citation type="submission" date="2019-06" db="EMBL/GenBank/DDBJ databases">
        <title>Sequencing the genomes of 1000 actinobacteria strains.</title>
        <authorList>
            <person name="Klenk H.-P."/>
        </authorList>
    </citation>
    <scope>NUCLEOTIDE SEQUENCE [LARGE SCALE GENOMIC DNA]</scope>
    <source>
        <strain evidence="1 2">DSM 43186</strain>
    </source>
</reference>